<protein>
    <submittedName>
        <fullName evidence="1">Uncharacterized protein</fullName>
    </submittedName>
</protein>
<comment type="caution">
    <text evidence="1">The sequence shown here is derived from an EMBL/GenBank/DDBJ whole genome shotgun (WGS) entry which is preliminary data.</text>
</comment>
<evidence type="ECO:0000313" key="1">
    <source>
        <dbReference type="EMBL" id="KMZ73557.1"/>
    </source>
</evidence>
<gene>
    <name evidence="1" type="ORF">ZOSMA_146G00320</name>
</gene>
<reference evidence="2" key="1">
    <citation type="journal article" date="2016" name="Nature">
        <title>The genome of the seagrass Zostera marina reveals angiosperm adaptation to the sea.</title>
        <authorList>
            <person name="Olsen J.L."/>
            <person name="Rouze P."/>
            <person name="Verhelst B."/>
            <person name="Lin Y.-C."/>
            <person name="Bayer T."/>
            <person name="Collen J."/>
            <person name="Dattolo E."/>
            <person name="De Paoli E."/>
            <person name="Dittami S."/>
            <person name="Maumus F."/>
            <person name="Michel G."/>
            <person name="Kersting A."/>
            <person name="Lauritano C."/>
            <person name="Lohaus R."/>
            <person name="Toepel M."/>
            <person name="Tonon T."/>
            <person name="Vanneste K."/>
            <person name="Amirebrahimi M."/>
            <person name="Brakel J."/>
            <person name="Bostroem C."/>
            <person name="Chovatia M."/>
            <person name="Grimwood J."/>
            <person name="Jenkins J.W."/>
            <person name="Jueterbock A."/>
            <person name="Mraz A."/>
            <person name="Stam W.T."/>
            <person name="Tice H."/>
            <person name="Bornberg-Bauer E."/>
            <person name="Green P.J."/>
            <person name="Pearson G.A."/>
            <person name="Procaccini G."/>
            <person name="Duarte C.M."/>
            <person name="Schmutz J."/>
            <person name="Reusch T.B.H."/>
            <person name="Van de Peer Y."/>
        </authorList>
    </citation>
    <scope>NUCLEOTIDE SEQUENCE [LARGE SCALE GENOMIC DNA]</scope>
    <source>
        <strain evidence="2">cv. Finnish</strain>
    </source>
</reference>
<evidence type="ECO:0000313" key="2">
    <source>
        <dbReference type="Proteomes" id="UP000036987"/>
    </source>
</evidence>
<dbReference type="PANTHER" id="PTHR34194:SF2">
    <property type="entry name" value="F14J8.16 PROTEIN"/>
    <property type="match status" value="1"/>
</dbReference>
<name>A0A0K9PZ89_ZOSMR</name>
<accession>A0A0K9PZ89</accession>
<dbReference type="STRING" id="29655.A0A0K9PZ89"/>
<keyword evidence="2" id="KW-1185">Reference proteome</keyword>
<dbReference type="PANTHER" id="PTHR34194">
    <property type="entry name" value="F14J8.16 PROTEIN"/>
    <property type="match status" value="1"/>
</dbReference>
<dbReference type="OrthoDB" id="298344at2759"/>
<organism evidence="1 2">
    <name type="scientific">Zostera marina</name>
    <name type="common">Eelgrass</name>
    <dbReference type="NCBI Taxonomy" id="29655"/>
    <lineage>
        <taxon>Eukaryota</taxon>
        <taxon>Viridiplantae</taxon>
        <taxon>Streptophyta</taxon>
        <taxon>Embryophyta</taxon>
        <taxon>Tracheophyta</taxon>
        <taxon>Spermatophyta</taxon>
        <taxon>Magnoliopsida</taxon>
        <taxon>Liliopsida</taxon>
        <taxon>Zosteraceae</taxon>
        <taxon>Zostera</taxon>
    </lineage>
</organism>
<dbReference type="Proteomes" id="UP000036987">
    <property type="component" value="Unassembled WGS sequence"/>
</dbReference>
<proteinExistence type="predicted"/>
<dbReference type="EMBL" id="LFYR01000569">
    <property type="protein sequence ID" value="KMZ73557.1"/>
    <property type="molecule type" value="Genomic_DNA"/>
</dbReference>
<sequence>MTLQYDSGVFVEYQAGQESTIQDENFIQYDKKLKETINRHYDQSEYEELLKNATEQKFTSKLKVLRIKTISYTTEKKGKALLDHHPDLAAKTETADCHSGLILLRGFFFWIQNLSHKGSYMPWKNKSSTNDIICIID</sequence>
<dbReference type="AlphaFoldDB" id="A0A0K9PZ89"/>